<evidence type="ECO:0000256" key="4">
    <source>
        <dbReference type="ARBA" id="ARBA00022833"/>
    </source>
</evidence>
<feature type="compositionally biased region" description="Polar residues" evidence="7">
    <location>
        <begin position="117"/>
        <end position="126"/>
    </location>
</feature>
<dbReference type="PROSITE" id="PS50103">
    <property type="entry name" value="ZF_C3H1"/>
    <property type="match status" value="1"/>
</dbReference>
<feature type="compositionally biased region" description="Polar residues" evidence="7">
    <location>
        <begin position="293"/>
        <end position="343"/>
    </location>
</feature>
<evidence type="ECO:0000256" key="1">
    <source>
        <dbReference type="ARBA" id="ARBA00004123"/>
    </source>
</evidence>
<evidence type="ECO:0000313" key="10">
    <source>
        <dbReference type="Proteomes" id="UP000274822"/>
    </source>
</evidence>
<feature type="region of interest" description="Disordered" evidence="7">
    <location>
        <begin position="78"/>
        <end position="98"/>
    </location>
</feature>
<comment type="caution">
    <text evidence="9">The sequence shown here is derived from an EMBL/GenBank/DDBJ whole genome shotgun (WGS) entry which is preliminary data.</text>
</comment>
<evidence type="ECO:0000256" key="6">
    <source>
        <dbReference type="PROSITE-ProRule" id="PRU00723"/>
    </source>
</evidence>
<evidence type="ECO:0000256" key="2">
    <source>
        <dbReference type="ARBA" id="ARBA00022723"/>
    </source>
</evidence>
<dbReference type="InterPro" id="IPR051767">
    <property type="entry name" value="Nucleoporin_NUP42"/>
</dbReference>
<dbReference type="AlphaFoldDB" id="A0A433QGR0"/>
<protein>
    <recommendedName>
        <fullName evidence="8">C3H1-type domain-containing protein</fullName>
    </recommendedName>
</protein>
<feature type="region of interest" description="Disordered" evidence="7">
    <location>
        <begin position="284"/>
        <end position="343"/>
    </location>
</feature>
<keyword evidence="10" id="KW-1185">Reference proteome</keyword>
<reference evidence="9 10" key="1">
    <citation type="journal article" date="2018" name="New Phytol.">
        <title>Phylogenomics of Endogonaceae and evolution of mycorrhizas within Mucoromycota.</title>
        <authorList>
            <person name="Chang Y."/>
            <person name="Desiro A."/>
            <person name="Na H."/>
            <person name="Sandor L."/>
            <person name="Lipzen A."/>
            <person name="Clum A."/>
            <person name="Barry K."/>
            <person name="Grigoriev I.V."/>
            <person name="Martin F.M."/>
            <person name="Stajich J.E."/>
            <person name="Smith M.E."/>
            <person name="Bonito G."/>
            <person name="Spatafora J.W."/>
        </authorList>
    </citation>
    <scope>NUCLEOTIDE SEQUENCE [LARGE SCALE GENOMIC DNA]</scope>
    <source>
        <strain evidence="9 10">AD002</strain>
    </source>
</reference>
<organism evidence="9 10">
    <name type="scientific">Jimgerdemannia flammicorona</name>
    <dbReference type="NCBI Taxonomy" id="994334"/>
    <lineage>
        <taxon>Eukaryota</taxon>
        <taxon>Fungi</taxon>
        <taxon>Fungi incertae sedis</taxon>
        <taxon>Mucoromycota</taxon>
        <taxon>Mucoromycotina</taxon>
        <taxon>Endogonomycetes</taxon>
        <taxon>Endogonales</taxon>
        <taxon>Endogonaceae</taxon>
        <taxon>Jimgerdemannia</taxon>
    </lineage>
</organism>
<proteinExistence type="predicted"/>
<keyword evidence="4 6" id="KW-0862">Zinc</keyword>
<evidence type="ECO:0000256" key="5">
    <source>
        <dbReference type="ARBA" id="ARBA00023242"/>
    </source>
</evidence>
<comment type="subcellular location">
    <subcellularLocation>
        <location evidence="1">Nucleus</location>
    </subcellularLocation>
</comment>
<dbReference type="EMBL" id="RBNJ01005809">
    <property type="protein sequence ID" value="RUS28992.1"/>
    <property type="molecule type" value="Genomic_DNA"/>
</dbReference>
<feature type="region of interest" description="Disordered" evidence="7">
    <location>
        <begin position="117"/>
        <end position="148"/>
    </location>
</feature>
<keyword evidence="2 6" id="KW-0479">Metal-binding</keyword>
<dbReference type="InterPro" id="IPR000571">
    <property type="entry name" value="Znf_CCCH"/>
</dbReference>
<dbReference type="PANTHER" id="PTHR46527">
    <property type="entry name" value="NUCLEOPORIN-LIKE PROTEIN 2"/>
    <property type="match status" value="1"/>
</dbReference>
<dbReference type="Pfam" id="PF18044">
    <property type="entry name" value="zf-CCCH_4"/>
    <property type="match status" value="1"/>
</dbReference>
<name>A0A433QGR0_9FUNG</name>
<dbReference type="Gene3D" id="2.30.30.1190">
    <property type="match status" value="1"/>
</dbReference>
<keyword evidence="5" id="KW-0539">Nucleus</keyword>
<sequence>MRFYVTHGLFAVSAHSLERHRKIVVSFTSSQPLSMPICKFFLQDRCSFGVNCRNEHRQPNPGEVPGFGLVGFGSSGGGSGGGGFGSNQPLGGSFGGNQKSNTWGSANISNNRFSSYSNTTGNQAATTGVAKGPAYNEQTMQQDLTRDRPEWRLSVYAPGKEEPNIITGADRSPEEDRVSYYMAAQMGTQTQYVSTPVSYFSINYFAPEAITNQSELGQASSAMEQQVNAVLNNLKGAIDHVQRLKSQDHLGVFGKSASAPPPFTGGTSTFGNLGGGSAGSFGTTNTLPGAFGQSATTNTSPFGASTQPIPQSTLGAFGQTTTNIFGGNPPAASSTTTAFGQPSTLGGGLAPGIGFGSNLSSKPGLLSVFGTTPASSAFGSSATSTMQGGVFGQPAGTFGLGTNGSGALGGIGGGAVTAAATPFGAALQPGFGQPQQPAVPTVGTDTQDLSHEEIQAFMAQAFEYKKVPETEPPMGVR</sequence>
<keyword evidence="3 6" id="KW-0863">Zinc-finger</keyword>
<accession>A0A433QGR0</accession>
<evidence type="ECO:0000313" key="9">
    <source>
        <dbReference type="EMBL" id="RUS28992.1"/>
    </source>
</evidence>
<evidence type="ECO:0000259" key="8">
    <source>
        <dbReference type="PROSITE" id="PS50103"/>
    </source>
</evidence>
<feature type="domain" description="C3H1-type" evidence="8">
    <location>
        <begin position="32"/>
        <end position="59"/>
    </location>
</feature>
<gene>
    <name evidence="9" type="ORF">BC938DRAFT_481193</name>
</gene>
<dbReference type="GO" id="GO:0008270">
    <property type="term" value="F:zinc ion binding"/>
    <property type="evidence" value="ECO:0007669"/>
    <property type="project" value="UniProtKB-KW"/>
</dbReference>
<dbReference type="InterPro" id="IPR041367">
    <property type="entry name" value="Znf-CCCH_4"/>
</dbReference>
<dbReference type="PANTHER" id="PTHR46527:SF1">
    <property type="entry name" value="NUCLEOPORIN NUP42"/>
    <property type="match status" value="1"/>
</dbReference>
<dbReference type="Proteomes" id="UP000274822">
    <property type="component" value="Unassembled WGS sequence"/>
</dbReference>
<feature type="zinc finger region" description="C3H1-type" evidence="6">
    <location>
        <begin position="32"/>
        <end position="59"/>
    </location>
</feature>
<evidence type="ECO:0000256" key="3">
    <source>
        <dbReference type="ARBA" id="ARBA00022771"/>
    </source>
</evidence>
<dbReference type="GO" id="GO:0005634">
    <property type="term" value="C:nucleus"/>
    <property type="evidence" value="ECO:0007669"/>
    <property type="project" value="UniProtKB-SubCell"/>
</dbReference>
<evidence type="ECO:0000256" key="7">
    <source>
        <dbReference type="SAM" id="MobiDB-lite"/>
    </source>
</evidence>